<dbReference type="KEGG" id="caa:Caka_1256"/>
<dbReference type="InterPro" id="IPR002931">
    <property type="entry name" value="Transglutaminase-like"/>
</dbReference>
<accession>D5EIL0</accession>
<reference evidence="2 3" key="1">
    <citation type="journal article" date="2010" name="Stand. Genomic Sci.">
        <title>Complete genome sequence of Coraliomargarita akajimensis type strain (04OKA010-24).</title>
        <authorList>
            <person name="Mavromatis K."/>
            <person name="Abt B."/>
            <person name="Brambilla E."/>
            <person name="Lapidus A."/>
            <person name="Copeland A."/>
            <person name="Deshpande S."/>
            <person name="Nolan M."/>
            <person name="Lucas S."/>
            <person name="Tice H."/>
            <person name="Cheng J.F."/>
            <person name="Han C."/>
            <person name="Detter J.C."/>
            <person name="Woyke T."/>
            <person name="Goodwin L."/>
            <person name="Pitluck S."/>
            <person name="Held B."/>
            <person name="Brettin T."/>
            <person name="Tapia R."/>
            <person name="Ivanova N."/>
            <person name="Mikhailova N."/>
            <person name="Pati A."/>
            <person name="Liolios K."/>
            <person name="Chen A."/>
            <person name="Palaniappan K."/>
            <person name="Land M."/>
            <person name="Hauser L."/>
            <person name="Chang Y.J."/>
            <person name="Jeffries C.D."/>
            <person name="Rohde M."/>
            <person name="Goker M."/>
            <person name="Bristow J."/>
            <person name="Eisen J.A."/>
            <person name="Markowitz V."/>
            <person name="Hugenholtz P."/>
            <person name="Klenk H.P."/>
            <person name="Kyrpides N.C."/>
        </authorList>
    </citation>
    <scope>NUCLEOTIDE SEQUENCE [LARGE SCALE GENOMIC DNA]</scope>
    <source>
        <strain evidence="3">DSM 45221 / IAM 15411 / JCM 23193 / KCTC 12865</strain>
    </source>
</reference>
<dbReference type="EMBL" id="CP001998">
    <property type="protein sequence ID" value="ADE54276.1"/>
    <property type="molecule type" value="Genomic_DNA"/>
</dbReference>
<dbReference type="PANTHER" id="PTHR33490:SF6">
    <property type="entry name" value="SLL1049 PROTEIN"/>
    <property type="match status" value="1"/>
</dbReference>
<sequence>MKFRIQHTTHYRYQSPVADSMNDAHLCPVSDSLQNCVEFELHTVPETPAMYRRLDFFLNQVYHFEISAPHTELRVIASSTVETMVDSRELTQPTPTESLKGLERDEQYYDFLHASERVPLEPMFLHEAMEVCSGIDDVRLQIEALMAYVFDEFDYDAEATEVDTPIADALQARHGVCQDFAHVLIALCRSLRIPARYVSGYFWVDPEDRHIAADDNTASHAWVECFLPGIGWLGYDPTHNRLADERYIKVALGRDYADVRPLAGTYRGGGRAQMDVEVQVERLD</sequence>
<protein>
    <submittedName>
        <fullName evidence="2">Transglutaminase domain protein</fullName>
    </submittedName>
</protein>
<dbReference type="HOGENOM" id="CLU_008973_0_0_0"/>
<evidence type="ECO:0000313" key="2">
    <source>
        <dbReference type="EMBL" id="ADE54276.1"/>
    </source>
</evidence>
<dbReference type="STRING" id="583355.Caka_1256"/>
<dbReference type="AlphaFoldDB" id="D5EIL0"/>
<dbReference type="Pfam" id="PF08379">
    <property type="entry name" value="Bact_transglu_N"/>
    <property type="match status" value="1"/>
</dbReference>
<dbReference type="OrthoDB" id="9787782at2"/>
<dbReference type="Proteomes" id="UP000000925">
    <property type="component" value="Chromosome"/>
</dbReference>
<keyword evidence="3" id="KW-1185">Reference proteome</keyword>
<feature type="domain" description="Transglutaminase-like" evidence="1">
    <location>
        <begin position="169"/>
        <end position="239"/>
    </location>
</feature>
<gene>
    <name evidence="2" type="ordered locus">Caka_1256</name>
</gene>
<evidence type="ECO:0000313" key="3">
    <source>
        <dbReference type="Proteomes" id="UP000000925"/>
    </source>
</evidence>
<evidence type="ECO:0000259" key="1">
    <source>
        <dbReference type="SMART" id="SM00460"/>
    </source>
</evidence>
<dbReference type="SMART" id="SM00460">
    <property type="entry name" value="TGc"/>
    <property type="match status" value="1"/>
</dbReference>
<proteinExistence type="predicted"/>
<dbReference type="InterPro" id="IPR038765">
    <property type="entry name" value="Papain-like_cys_pep_sf"/>
</dbReference>
<dbReference type="RefSeq" id="WP_013042998.1">
    <property type="nucleotide sequence ID" value="NC_014008.1"/>
</dbReference>
<name>D5EIL0_CORAD</name>
<dbReference type="InterPro" id="IPR013589">
    <property type="entry name" value="Bac_transglu_N"/>
</dbReference>
<dbReference type="Pfam" id="PF01841">
    <property type="entry name" value="Transglut_core"/>
    <property type="match status" value="1"/>
</dbReference>
<dbReference type="PANTHER" id="PTHR33490">
    <property type="entry name" value="BLR5614 PROTEIN-RELATED"/>
    <property type="match status" value="1"/>
</dbReference>
<dbReference type="SUPFAM" id="SSF54001">
    <property type="entry name" value="Cysteine proteinases"/>
    <property type="match status" value="1"/>
</dbReference>
<dbReference type="eggNOG" id="COG1305">
    <property type="taxonomic scope" value="Bacteria"/>
</dbReference>
<dbReference type="Gene3D" id="3.10.620.30">
    <property type="match status" value="1"/>
</dbReference>
<organism evidence="2 3">
    <name type="scientific">Coraliomargarita akajimensis (strain DSM 45221 / IAM 15411 / JCM 23193 / KCTC 12865 / 04OKA010-24)</name>
    <dbReference type="NCBI Taxonomy" id="583355"/>
    <lineage>
        <taxon>Bacteria</taxon>
        <taxon>Pseudomonadati</taxon>
        <taxon>Verrucomicrobiota</taxon>
        <taxon>Opitutia</taxon>
        <taxon>Puniceicoccales</taxon>
        <taxon>Coraliomargaritaceae</taxon>
        <taxon>Coraliomargarita</taxon>
    </lineage>
</organism>